<dbReference type="PANTHER" id="PTHR24960">
    <property type="entry name" value="PHOTOSYSTEM I IRON-SULFUR CENTER-RELATED"/>
    <property type="match status" value="1"/>
</dbReference>
<dbReference type="Pfam" id="PF12838">
    <property type="entry name" value="Fer4_7"/>
    <property type="match status" value="1"/>
</dbReference>
<feature type="domain" description="4Fe-4S ferredoxin-type" evidence="8">
    <location>
        <begin position="219"/>
        <end position="241"/>
    </location>
</feature>
<dbReference type="InterPro" id="IPR017896">
    <property type="entry name" value="4Fe4S_Fe-S-bd"/>
</dbReference>
<keyword evidence="4" id="KW-0004">4Fe-4S</keyword>
<accession>A0ABW8TC49</accession>
<dbReference type="EMBL" id="JBJIAA010000002">
    <property type="protein sequence ID" value="MFL0249525.1"/>
    <property type="molecule type" value="Genomic_DNA"/>
</dbReference>
<reference evidence="9 10" key="1">
    <citation type="submission" date="2024-11" db="EMBL/GenBank/DDBJ databases">
        <authorList>
            <person name="Heng Y.C."/>
            <person name="Lim A.C.H."/>
            <person name="Lee J.K.Y."/>
            <person name="Kittelmann S."/>
        </authorList>
    </citation>
    <scope>NUCLEOTIDE SEQUENCE [LARGE SCALE GENOMIC DNA]</scope>
    <source>
        <strain evidence="9 10">WILCCON 0114</strain>
    </source>
</reference>
<dbReference type="InterPro" id="IPR050157">
    <property type="entry name" value="PSI_iron-sulfur_center"/>
</dbReference>
<dbReference type="InterPro" id="IPR017900">
    <property type="entry name" value="4Fe4S_Fe_S_CS"/>
</dbReference>
<name>A0ABW8TC49_9CLOT</name>
<sequence length="261" mass="29640">MIFYFSGTGNSEYAAKYIGKVLSEKVISIAEEALKTKKEYCLEQNEVIGFIYPIYAWGAPKLVIDFIKSIKLKNYDKNYIFSIATCGANIGNTMETMKNVLKHKGLILNSGFSLIMPNNYMLMGDVDSKEVEDKKLKAAELRLQDISNILAQRKNNIIDVEKGTMPWFLSGVINPLFTKFSMKPKKFYADNKCIDCKTCERVCPTKNITVNDKVVKWGENCTSCLACINRCPVKAIQYGKSTRNKGRYVNPNIDRRLESLK</sequence>
<evidence type="ECO:0000256" key="2">
    <source>
        <dbReference type="ARBA" id="ARBA00003532"/>
    </source>
</evidence>
<evidence type="ECO:0000256" key="4">
    <source>
        <dbReference type="ARBA" id="ARBA00022485"/>
    </source>
</evidence>
<protein>
    <recommendedName>
        <fullName evidence="3">Ferredoxin</fullName>
    </recommendedName>
</protein>
<keyword evidence="10" id="KW-1185">Reference proteome</keyword>
<dbReference type="SUPFAM" id="SSF52218">
    <property type="entry name" value="Flavoproteins"/>
    <property type="match status" value="1"/>
</dbReference>
<dbReference type="SUPFAM" id="SSF54862">
    <property type="entry name" value="4Fe-4S ferredoxins"/>
    <property type="match status" value="1"/>
</dbReference>
<dbReference type="Gene3D" id="3.40.50.360">
    <property type="match status" value="1"/>
</dbReference>
<comment type="cofactor">
    <cofactor evidence="1">
        <name>[4Fe-4S] cluster</name>
        <dbReference type="ChEBI" id="CHEBI:49883"/>
    </cofactor>
</comment>
<keyword evidence="7" id="KW-0411">Iron-sulfur</keyword>
<evidence type="ECO:0000256" key="5">
    <source>
        <dbReference type="ARBA" id="ARBA00022723"/>
    </source>
</evidence>
<keyword evidence="6" id="KW-0408">Iron</keyword>
<gene>
    <name evidence="9" type="ORF">ACJDT4_03750</name>
</gene>
<proteinExistence type="predicted"/>
<keyword evidence="5" id="KW-0479">Metal-binding</keyword>
<dbReference type="InterPro" id="IPR047964">
    <property type="entry name" value="EFR1-like"/>
</dbReference>
<dbReference type="RefSeq" id="WP_406786190.1">
    <property type="nucleotide sequence ID" value="NZ_JBJIAA010000002.1"/>
</dbReference>
<evidence type="ECO:0000313" key="10">
    <source>
        <dbReference type="Proteomes" id="UP001623592"/>
    </source>
</evidence>
<dbReference type="InterPro" id="IPR026816">
    <property type="entry name" value="Flavodoxin_dom"/>
</dbReference>
<dbReference type="InterPro" id="IPR029039">
    <property type="entry name" value="Flavoprotein-like_sf"/>
</dbReference>
<organism evidence="9 10">
    <name type="scientific">Clostridium neuense</name>
    <dbReference type="NCBI Taxonomy" id="1728934"/>
    <lineage>
        <taxon>Bacteria</taxon>
        <taxon>Bacillati</taxon>
        <taxon>Bacillota</taxon>
        <taxon>Clostridia</taxon>
        <taxon>Eubacteriales</taxon>
        <taxon>Clostridiaceae</taxon>
        <taxon>Clostridium</taxon>
    </lineage>
</organism>
<dbReference type="PROSITE" id="PS00198">
    <property type="entry name" value="4FE4S_FER_1"/>
    <property type="match status" value="2"/>
</dbReference>
<evidence type="ECO:0000256" key="7">
    <source>
        <dbReference type="ARBA" id="ARBA00023014"/>
    </source>
</evidence>
<dbReference type="Proteomes" id="UP001623592">
    <property type="component" value="Unassembled WGS sequence"/>
</dbReference>
<dbReference type="Gene3D" id="3.30.70.20">
    <property type="match status" value="1"/>
</dbReference>
<comment type="function">
    <text evidence="2">Ferredoxins are iron-sulfur proteins that transfer electrons in a wide variety of metabolic reactions.</text>
</comment>
<dbReference type="PANTHER" id="PTHR24960:SF79">
    <property type="entry name" value="PHOTOSYSTEM I IRON-SULFUR CENTER"/>
    <property type="match status" value="1"/>
</dbReference>
<evidence type="ECO:0000259" key="8">
    <source>
        <dbReference type="PROSITE" id="PS51379"/>
    </source>
</evidence>
<evidence type="ECO:0000256" key="1">
    <source>
        <dbReference type="ARBA" id="ARBA00001966"/>
    </source>
</evidence>
<evidence type="ECO:0000313" key="9">
    <source>
        <dbReference type="EMBL" id="MFL0249525.1"/>
    </source>
</evidence>
<comment type="caution">
    <text evidence="9">The sequence shown here is derived from an EMBL/GenBank/DDBJ whole genome shotgun (WGS) entry which is preliminary data.</text>
</comment>
<dbReference type="PROSITE" id="PS51379">
    <property type="entry name" value="4FE4S_FER_2"/>
    <property type="match status" value="2"/>
</dbReference>
<evidence type="ECO:0000256" key="6">
    <source>
        <dbReference type="ARBA" id="ARBA00023004"/>
    </source>
</evidence>
<evidence type="ECO:0000256" key="3">
    <source>
        <dbReference type="ARBA" id="ARBA00013529"/>
    </source>
</evidence>
<feature type="domain" description="4Fe-4S ferredoxin-type" evidence="8">
    <location>
        <begin position="184"/>
        <end position="213"/>
    </location>
</feature>
<dbReference type="Pfam" id="PF12724">
    <property type="entry name" value="Flavodoxin_5"/>
    <property type="match status" value="1"/>
</dbReference>
<dbReference type="NCBIfam" id="NF038196">
    <property type="entry name" value="ferrodoxin_EFR1"/>
    <property type="match status" value="1"/>
</dbReference>